<protein>
    <submittedName>
        <fullName evidence="6">MFS general substrate transporter</fullName>
    </submittedName>
</protein>
<feature type="region of interest" description="Disordered" evidence="3">
    <location>
        <begin position="1"/>
        <end position="43"/>
    </location>
</feature>
<dbReference type="InterPro" id="IPR011701">
    <property type="entry name" value="MFS"/>
</dbReference>
<feature type="transmembrane region" description="Helical" evidence="4">
    <location>
        <begin position="142"/>
        <end position="165"/>
    </location>
</feature>
<feature type="transmembrane region" description="Helical" evidence="4">
    <location>
        <begin position="287"/>
        <end position="306"/>
    </location>
</feature>
<keyword evidence="4" id="KW-1133">Transmembrane helix</keyword>
<dbReference type="InterPro" id="IPR020846">
    <property type="entry name" value="MFS_dom"/>
</dbReference>
<feature type="transmembrane region" description="Helical" evidence="4">
    <location>
        <begin position="177"/>
        <end position="197"/>
    </location>
</feature>
<evidence type="ECO:0000256" key="3">
    <source>
        <dbReference type="SAM" id="MobiDB-lite"/>
    </source>
</evidence>
<dbReference type="EMBL" id="JAQQWM010000009">
    <property type="protein sequence ID" value="KAK8046375.1"/>
    <property type="molecule type" value="Genomic_DNA"/>
</dbReference>
<feature type="transmembrane region" description="Helical" evidence="4">
    <location>
        <begin position="91"/>
        <end position="110"/>
    </location>
</feature>
<keyword evidence="4" id="KW-0812">Transmembrane</keyword>
<keyword evidence="7" id="KW-1185">Reference proteome</keyword>
<dbReference type="InterPro" id="IPR050327">
    <property type="entry name" value="Proton-linked_MCT"/>
</dbReference>
<accession>A0ABR1TIB2</accession>
<evidence type="ECO:0000313" key="7">
    <source>
        <dbReference type="Proteomes" id="UP001446871"/>
    </source>
</evidence>
<comment type="similarity">
    <text evidence="2">Belongs to the major facilitator superfamily. Monocarboxylate porter (TC 2.A.1.13) family.</text>
</comment>
<feature type="transmembrane region" description="Helical" evidence="4">
    <location>
        <begin position="406"/>
        <end position="425"/>
    </location>
</feature>
<keyword evidence="4" id="KW-0472">Membrane</keyword>
<gene>
    <name evidence="6" type="ORF">PG996_014439</name>
</gene>
<feature type="compositionally biased region" description="Polar residues" evidence="3">
    <location>
        <begin position="1"/>
        <end position="20"/>
    </location>
</feature>
<feature type="transmembrane region" description="Helical" evidence="4">
    <location>
        <begin position="342"/>
        <end position="367"/>
    </location>
</feature>
<comment type="caution">
    <text evidence="6">The sequence shown here is derived from an EMBL/GenBank/DDBJ whole genome shotgun (WGS) entry which is preliminary data.</text>
</comment>
<feature type="transmembrane region" description="Helical" evidence="4">
    <location>
        <begin position="209"/>
        <end position="231"/>
    </location>
</feature>
<sequence>MGSRTGSADSNAIFSSSTDGENVARDVEKQPTAAQKPPSMGSAPNGGLEAWLQVAGSWCLMFNCWGIVNTYGVFQTYYQTELLKNESASNIAWIGSIQAFLLLFVGALTGPLYDYGYFRHLLAVGSFLMVFGMMMVSLCTQYWQLIIAQGIVVGIGGGCLFVPSVAILPTYFSTRMAFTIGVAGSGSGIGGVIYPIAFQRLVVSMGFGWATRILGFIMLATLILPLVVMNPRIKPSAVRKLFDASAWTEPPFYLFAIAGFFGFIGMYMPLFYVSVYAIDEKIMSPDMAFYLFPILNAGSTLGRIIPNYGADKTGPLNMFIPTLLGLAILSFSWISITSSASLIVFTAIYGFFSGTFLTLPFSTVVTLSPHVGVVGVRMGMACAVVSLGLLIGTPVGGAILSRGGWTALQAFGGAALLVSTVVMMGSRVAKVGWGLTAKA</sequence>
<feature type="transmembrane region" description="Helical" evidence="4">
    <location>
        <begin position="50"/>
        <end position="71"/>
    </location>
</feature>
<dbReference type="PANTHER" id="PTHR11360:SF234">
    <property type="entry name" value="MFS-TYPE TRANSPORTER DBAD-RELATED"/>
    <property type="match status" value="1"/>
</dbReference>
<feature type="transmembrane region" description="Helical" evidence="4">
    <location>
        <begin position="117"/>
        <end position="136"/>
    </location>
</feature>
<organism evidence="6 7">
    <name type="scientific">Apiospora saccharicola</name>
    <dbReference type="NCBI Taxonomy" id="335842"/>
    <lineage>
        <taxon>Eukaryota</taxon>
        <taxon>Fungi</taxon>
        <taxon>Dikarya</taxon>
        <taxon>Ascomycota</taxon>
        <taxon>Pezizomycotina</taxon>
        <taxon>Sordariomycetes</taxon>
        <taxon>Xylariomycetidae</taxon>
        <taxon>Amphisphaeriales</taxon>
        <taxon>Apiosporaceae</taxon>
        <taxon>Apiospora</taxon>
    </lineage>
</organism>
<evidence type="ECO:0000256" key="2">
    <source>
        <dbReference type="ARBA" id="ARBA00006727"/>
    </source>
</evidence>
<dbReference type="InterPro" id="IPR036259">
    <property type="entry name" value="MFS_trans_sf"/>
</dbReference>
<evidence type="ECO:0000259" key="5">
    <source>
        <dbReference type="PROSITE" id="PS50850"/>
    </source>
</evidence>
<dbReference type="PANTHER" id="PTHR11360">
    <property type="entry name" value="MONOCARBOXYLATE TRANSPORTER"/>
    <property type="match status" value="1"/>
</dbReference>
<evidence type="ECO:0000256" key="1">
    <source>
        <dbReference type="ARBA" id="ARBA00004141"/>
    </source>
</evidence>
<reference evidence="6 7" key="1">
    <citation type="submission" date="2023-01" db="EMBL/GenBank/DDBJ databases">
        <title>Analysis of 21 Apiospora genomes using comparative genomics revels a genus with tremendous synthesis potential of carbohydrate active enzymes and secondary metabolites.</title>
        <authorList>
            <person name="Sorensen T."/>
        </authorList>
    </citation>
    <scope>NUCLEOTIDE SEQUENCE [LARGE SCALE GENOMIC DNA]</scope>
    <source>
        <strain evidence="6 7">CBS 83171</strain>
    </source>
</reference>
<feature type="transmembrane region" description="Helical" evidence="4">
    <location>
        <begin position="379"/>
        <end position="400"/>
    </location>
</feature>
<proteinExistence type="inferred from homology"/>
<dbReference type="Proteomes" id="UP001446871">
    <property type="component" value="Unassembled WGS sequence"/>
</dbReference>
<feature type="transmembrane region" description="Helical" evidence="4">
    <location>
        <begin position="252"/>
        <end position="275"/>
    </location>
</feature>
<comment type="subcellular location">
    <subcellularLocation>
        <location evidence="1">Membrane</location>
        <topology evidence="1">Multi-pass membrane protein</topology>
    </subcellularLocation>
</comment>
<feature type="domain" description="Major facilitator superfamily (MFS) profile" evidence="5">
    <location>
        <begin position="251"/>
        <end position="439"/>
    </location>
</feature>
<dbReference type="Gene3D" id="1.20.1250.20">
    <property type="entry name" value="MFS general substrate transporter like domains"/>
    <property type="match status" value="2"/>
</dbReference>
<dbReference type="SUPFAM" id="SSF103473">
    <property type="entry name" value="MFS general substrate transporter"/>
    <property type="match status" value="1"/>
</dbReference>
<name>A0ABR1TIB2_9PEZI</name>
<evidence type="ECO:0000313" key="6">
    <source>
        <dbReference type="EMBL" id="KAK8046375.1"/>
    </source>
</evidence>
<feature type="transmembrane region" description="Helical" evidence="4">
    <location>
        <begin position="318"/>
        <end position="336"/>
    </location>
</feature>
<dbReference type="Pfam" id="PF07690">
    <property type="entry name" value="MFS_1"/>
    <property type="match status" value="1"/>
</dbReference>
<evidence type="ECO:0000256" key="4">
    <source>
        <dbReference type="SAM" id="Phobius"/>
    </source>
</evidence>
<dbReference type="PROSITE" id="PS50850">
    <property type="entry name" value="MFS"/>
    <property type="match status" value="1"/>
</dbReference>